<comment type="caution">
    <text evidence="1">The sequence shown here is derived from an EMBL/GenBank/DDBJ whole genome shotgun (WGS) entry which is preliminary data.</text>
</comment>
<dbReference type="EMBL" id="LLXI01000183">
    <property type="protein sequence ID" value="PKY42118.1"/>
    <property type="molecule type" value="Genomic_DNA"/>
</dbReference>
<evidence type="ECO:0000313" key="1">
    <source>
        <dbReference type="EMBL" id="PKY42118.1"/>
    </source>
</evidence>
<keyword evidence="2" id="KW-1185">Reference proteome</keyword>
<organism evidence="1 2">
    <name type="scientific">Rhizophagus irregularis</name>
    <dbReference type="NCBI Taxonomy" id="588596"/>
    <lineage>
        <taxon>Eukaryota</taxon>
        <taxon>Fungi</taxon>
        <taxon>Fungi incertae sedis</taxon>
        <taxon>Mucoromycota</taxon>
        <taxon>Glomeromycotina</taxon>
        <taxon>Glomeromycetes</taxon>
        <taxon>Glomerales</taxon>
        <taxon>Glomeraceae</taxon>
        <taxon>Rhizophagus</taxon>
    </lineage>
</organism>
<name>A0A2I1G644_9GLOM</name>
<sequence>MTCHKMKENIVFMIFLFVKWVKLISRARCKKCFFLLSLLSPNFISNAVPILGGSAINMHQLYTYDQLKLIVMM</sequence>
<reference evidence="1 2" key="1">
    <citation type="submission" date="2015-10" db="EMBL/GenBank/DDBJ databases">
        <title>Genome analyses suggest a sexual origin of heterokaryosis in a supposedly ancient asexual fungus.</title>
        <authorList>
            <person name="Ropars J."/>
            <person name="Sedzielewska K."/>
            <person name="Noel J."/>
            <person name="Charron P."/>
            <person name="Farinelli L."/>
            <person name="Marton T."/>
            <person name="Kruger M."/>
            <person name="Pelin A."/>
            <person name="Brachmann A."/>
            <person name="Corradi N."/>
        </authorList>
    </citation>
    <scope>NUCLEOTIDE SEQUENCE [LARGE SCALE GENOMIC DNA]</scope>
    <source>
        <strain evidence="1 2">A4</strain>
    </source>
</reference>
<accession>A0A2I1G644</accession>
<evidence type="ECO:0000313" key="2">
    <source>
        <dbReference type="Proteomes" id="UP000234323"/>
    </source>
</evidence>
<dbReference type="Proteomes" id="UP000234323">
    <property type="component" value="Unassembled WGS sequence"/>
</dbReference>
<protein>
    <submittedName>
        <fullName evidence="1">Uncharacterized protein</fullName>
    </submittedName>
</protein>
<proteinExistence type="predicted"/>
<gene>
    <name evidence="1" type="ORF">RhiirA4_75350</name>
</gene>
<dbReference type="AlphaFoldDB" id="A0A2I1G644"/>